<keyword evidence="4" id="KW-1185">Reference proteome</keyword>
<gene>
    <name evidence="3" type="ORF">Dsin_002972</name>
</gene>
<reference evidence="3" key="1">
    <citation type="journal article" date="2023" name="Plant J.">
        <title>Genome sequences and population genomics provide insights into the demographic history, inbreeding, and mutation load of two 'living fossil' tree species of Dipteronia.</title>
        <authorList>
            <person name="Feng Y."/>
            <person name="Comes H.P."/>
            <person name="Chen J."/>
            <person name="Zhu S."/>
            <person name="Lu R."/>
            <person name="Zhang X."/>
            <person name="Li P."/>
            <person name="Qiu J."/>
            <person name="Olsen K.M."/>
            <person name="Qiu Y."/>
        </authorList>
    </citation>
    <scope>NUCLEOTIDE SEQUENCE</scope>
    <source>
        <strain evidence="3">NBL</strain>
    </source>
</reference>
<comment type="caution">
    <text evidence="3">The sequence shown here is derived from an EMBL/GenBank/DDBJ whole genome shotgun (WGS) entry which is preliminary data.</text>
</comment>
<evidence type="ECO:0000259" key="2">
    <source>
        <dbReference type="Pfam" id="PF04676"/>
    </source>
</evidence>
<accession>A0AAE0B780</accession>
<evidence type="ECO:0000256" key="1">
    <source>
        <dbReference type="ARBA" id="ARBA00006795"/>
    </source>
</evidence>
<dbReference type="AlphaFoldDB" id="A0AAE0B780"/>
<name>A0AAE0B780_9ROSI</name>
<dbReference type="GO" id="GO:0071014">
    <property type="term" value="C:post-mRNA release spliceosomal complex"/>
    <property type="evidence" value="ECO:0007669"/>
    <property type="project" value="TreeGrafter"/>
</dbReference>
<feature type="domain" description="Cwf19-like protein C-terminal" evidence="2">
    <location>
        <begin position="2"/>
        <end position="84"/>
    </location>
</feature>
<evidence type="ECO:0000313" key="4">
    <source>
        <dbReference type="Proteomes" id="UP001281410"/>
    </source>
</evidence>
<dbReference type="InterPro" id="IPR006767">
    <property type="entry name" value="Cwf19-like_C_dom-2"/>
</dbReference>
<protein>
    <recommendedName>
        <fullName evidence="2">Cwf19-like protein C-terminal domain-containing protein</fullName>
    </recommendedName>
</protein>
<dbReference type="GO" id="GO:0000398">
    <property type="term" value="P:mRNA splicing, via spliceosome"/>
    <property type="evidence" value="ECO:0007669"/>
    <property type="project" value="TreeGrafter"/>
</dbReference>
<dbReference type="InterPro" id="IPR040194">
    <property type="entry name" value="Cwf19-like"/>
</dbReference>
<dbReference type="Pfam" id="PF04676">
    <property type="entry name" value="CwfJ_C_2"/>
    <property type="match status" value="1"/>
</dbReference>
<dbReference type="PANTHER" id="PTHR12072:SF5">
    <property type="entry name" value="CWF19-LIKE PROTEIN 2"/>
    <property type="match status" value="1"/>
</dbReference>
<dbReference type="PANTHER" id="PTHR12072">
    <property type="entry name" value="CWF19, CELL CYCLE CONTROL PROTEIN"/>
    <property type="match status" value="1"/>
</dbReference>
<proteinExistence type="inferred from homology"/>
<dbReference type="Proteomes" id="UP001281410">
    <property type="component" value="Unassembled WGS sequence"/>
</dbReference>
<dbReference type="EMBL" id="JANJYJ010000001">
    <property type="protein sequence ID" value="KAK3231091.1"/>
    <property type="molecule type" value="Genomic_DNA"/>
</dbReference>
<comment type="similarity">
    <text evidence="1">Belongs to the CWF19 family.</text>
</comment>
<evidence type="ECO:0000313" key="3">
    <source>
        <dbReference type="EMBL" id="KAK3231091.1"/>
    </source>
</evidence>
<sequence length="88" mass="10393">MKGLRGSIPTDFPYFHVEFGLDKGYVHVIDDEKQFKSSLGLDVIRGMLQLPEEDMHRRRRHESVAAQKLAVAKFFQEWEPFDWTKQLN</sequence>
<organism evidence="3 4">
    <name type="scientific">Dipteronia sinensis</name>
    <dbReference type="NCBI Taxonomy" id="43782"/>
    <lineage>
        <taxon>Eukaryota</taxon>
        <taxon>Viridiplantae</taxon>
        <taxon>Streptophyta</taxon>
        <taxon>Embryophyta</taxon>
        <taxon>Tracheophyta</taxon>
        <taxon>Spermatophyta</taxon>
        <taxon>Magnoliopsida</taxon>
        <taxon>eudicotyledons</taxon>
        <taxon>Gunneridae</taxon>
        <taxon>Pentapetalae</taxon>
        <taxon>rosids</taxon>
        <taxon>malvids</taxon>
        <taxon>Sapindales</taxon>
        <taxon>Sapindaceae</taxon>
        <taxon>Hippocastanoideae</taxon>
        <taxon>Acereae</taxon>
        <taxon>Dipteronia</taxon>
    </lineage>
</organism>